<protein>
    <submittedName>
        <fullName evidence="1">Uncharacterized protein</fullName>
    </submittedName>
</protein>
<proteinExistence type="predicted"/>
<sequence>MWARPPWSSLRRPLRVTYPFLSGLGSRRVRRLTKSQAESMANAKHMQFVEQFVE</sequence>
<keyword evidence="2" id="KW-1185">Reference proteome</keyword>
<comment type="caution">
    <text evidence="1">The sequence shown here is derived from an EMBL/GenBank/DDBJ whole genome shotgun (WGS) entry which is preliminary data.</text>
</comment>
<evidence type="ECO:0000313" key="1">
    <source>
        <dbReference type="EMBL" id="KAH0619231.1"/>
    </source>
</evidence>
<dbReference type="Proteomes" id="UP000826234">
    <property type="component" value="Unassembled WGS sequence"/>
</dbReference>
<organism evidence="1 2">
    <name type="scientific">Phrynosoma platyrhinos</name>
    <name type="common">Desert horned lizard</name>
    <dbReference type="NCBI Taxonomy" id="52577"/>
    <lineage>
        <taxon>Eukaryota</taxon>
        <taxon>Metazoa</taxon>
        <taxon>Chordata</taxon>
        <taxon>Craniata</taxon>
        <taxon>Vertebrata</taxon>
        <taxon>Euteleostomi</taxon>
        <taxon>Lepidosauria</taxon>
        <taxon>Squamata</taxon>
        <taxon>Bifurcata</taxon>
        <taxon>Unidentata</taxon>
        <taxon>Episquamata</taxon>
        <taxon>Toxicofera</taxon>
        <taxon>Iguania</taxon>
        <taxon>Phrynosomatidae</taxon>
        <taxon>Phrynosomatinae</taxon>
        <taxon>Phrynosoma</taxon>
    </lineage>
</organism>
<reference evidence="1 2" key="1">
    <citation type="journal article" date="2022" name="Gigascience">
        <title>A chromosome-level genome assembly and annotation of the desert horned lizard, Phrynosoma platyrhinos, provides insight into chromosomal rearrangements among reptiles.</title>
        <authorList>
            <person name="Koochekian N."/>
            <person name="Ascanio A."/>
            <person name="Farleigh K."/>
            <person name="Card D.C."/>
            <person name="Schield D.R."/>
            <person name="Castoe T.A."/>
            <person name="Jezkova T."/>
        </authorList>
    </citation>
    <scope>NUCLEOTIDE SEQUENCE [LARGE SCALE GENOMIC DNA]</scope>
    <source>
        <strain evidence="1">NK-2021</strain>
    </source>
</reference>
<accession>A0ABQ7SPK4</accession>
<name>A0ABQ7SPK4_PHRPL</name>
<dbReference type="EMBL" id="JAIPUX010005289">
    <property type="protein sequence ID" value="KAH0619231.1"/>
    <property type="molecule type" value="Genomic_DNA"/>
</dbReference>
<gene>
    <name evidence="1" type="ORF">JD844_019063</name>
</gene>
<evidence type="ECO:0000313" key="2">
    <source>
        <dbReference type="Proteomes" id="UP000826234"/>
    </source>
</evidence>